<proteinExistence type="predicted"/>
<gene>
    <name evidence="2" type="ORF">Pro02_70100</name>
</gene>
<evidence type="ECO:0000313" key="2">
    <source>
        <dbReference type="EMBL" id="GIH88602.1"/>
    </source>
</evidence>
<dbReference type="RefSeq" id="WP_189243212.1">
    <property type="nucleotide sequence ID" value="NZ_BMQP01000030.1"/>
</dbReference>
<dbReference type="Proteomes" id="UP000655044">
    <property type="component" value="Unassembled WGS sequence"/>
</dbReference>
<comment type="caution">
    <text evidence="2">The sequence shown here is derived from an EMBL/GenBank/DDBJ whole genome shotgun (WGS) entry which is preliminary data.</text>
</comment>
<reference evidence="2" key="1">
    <citation type="submission" date="2021-01" db="EMBL/GenBank/DDBJ databases">
        <title>Whole genome shotgun sequence of Planobispora rosea NBRC 15558.</title>
        <authorList>
            <person name="Komaki H."/>
            <person name="Tamura T."/>
        </authorList>
    </citation>
    <scope>NUCLEOTIDE SEQUENCE</scope>
    <source>
        <strain evidence="2">NBRC 15558</strain>
    </source>
</reference>
<protein>
    <recommendedName>
        <fullName evidence="4">DUF4352 domain-containing protein</fullName>
    </recommendedName>
</protein>
<dbReference type="AlphaFoldDB" id="A0A8J3S9K9"/>
<dbReference type="EMBL" id="BOOI01000084">
    <property type="protein sequence ID" value="GIH88602.1"/>
    <property type="molecule type" value="Genomic_DNA"/>
</dbReference>
<evidence type="ECO:0000256" key="1">
    <source>
        <dbReference type="SAM" id="MobiDB-lite"/>
    </source>
</evidence>
<name>A0A8J3S9K9_PLARO</name>
<keyword evidence="3" id="KW-1185">Reference proteome</keyword>
<evidence type="ECO:0000313" key="3">
    <source>
        <dbReference type="Proteomes" id="UP000655044"/>
    </source>
</evidence>
<accession>A0A8J3S9K9</accession>
<sequence>MTSPPGGGTRRRRPVAVPLAILAVATGLGITAALGGFAKAPEAPPEQLGPGATVDQKLFLTKFVASRTAFQPDVYGGEGKRFLEIELEVTNKSDRTQLVGSPGHAGKKGLLYAQSLLKMTPEIKNEFGPISAITDEGVPSRQLHPGMTATVVLRYELERGQRAPEQVTFDVGVFDPEPPGFSADPDLTLEPESDVEGAPPEVEARVTLPVRRGGTG</sequence>
<organism evidence="2 3">
    <name type="scientific">Planobispora rosea</name>
    <dbReference type="NCBI Taxonomy" id="35762"/>
    <lineage>
        <taxon>Bacteria</taxon>
        <taxon>Bacillati</taxon>
        <taxon>Actinomycetota</taxon>
        <taxon>Actinomycetes</taxon>
        <taxon>Streptosporangiales</taxon>
        <taxon>Streptosporangiaceae</taxon>
        <taxon>Planobispora</taxon>
    </lineage>
</organism>
<feature type="region of interest" description="Disordered" evidence="1">
    <location>
        <begin position="174"/>
        <end position="216"/>
    </location>
</feature>
<evidence type="ECO:0008006" key="4">
    <source>
        <dbReference type="Google" id="ProtNLM"/>
    </source>
</evidence>